<dbReference type="PANTHER" id="PTHR32071">
    <property type="entry name" value="TRANSCRIPTIONAL REGULATORY PROTEIN"/>
    <property type="match status" value="1"/>
</dbReference>
<dbReference type="InterPro" id="IPR058031">
    <property type="entry name" value="AAA_lid_NorR"/>
</dbReference>
<proteinExistence type="predicted"/>
<dbReference type="SUPFAM" id="SSF52540">
    <property type="entry name" value="P-loop containing nucleoside triphosphate hydrolases"/>
    <property type="match status" value="1"/>
</dbReference>
<evidence type="ECO:0000259" key="6">
    <source>
        <dbReference type="PROSITE" id="PS50112"/>
    </source>
</evidence>
<organism evidence="7 8">
    <name type="scientific">Viridibacillus soli</name>
    <dbReference type="NCBI Taxonomy" id="2798301"/>
    <lineage>
        <taxon>Bacteria</taxon>
        <taxon>Bacillati</taxon>
        <taxon>Bacillota</taxon>
        <taxon>Bacilli</taxon>
        <taxon>Bacillales</taxon>
        <taxon>Caryophanaceae</taxon>
        <taxon>Viridibacillus</taxon>
    </lineage>
</organism>
<dbReference type="Pfam" id="PF14532">
    <property type="entry name" value="Sigma54_activ_2"/>
    <property type="match status" value="1"/>
</dbReference>
<dbReference type="PROSITE" id="PS00675">
    <property type="entry name" value="SIGMA54_INTERACT_1"/>
    <property type="match status" value="1"/>
</dbReference>
<dbReference type="SUPFAM" id="SSF55785">
    <property type="entry name" value="PYP-like sensor domain (PAS domain)"/>
    <property type="match status" value="1"/>
</dbReference>
<dbReference type="Gene3D" id="1.10.8.60">
    <property type="match status" value="1"/>
</dbReference>
<evidence type="ECO:0000256" key="4">
    <source>
        <dbReference type="ARBA" id="ARBA00023163"/>
    </source>
</evidence>
<comment type="caution">
    <text evidence="7">The sequence shown here is derived from an EMBL/GenBank/DDBJ whole genome shotgun (WGS) entry which is preliminary data.</text>
</comment>
<dbReference type="InterPro" id="IPR002197">
    <property type="entry name" value="HTH_Fis"/>
</dbReference>
<dbReference type="Gene3D" id="1.10.10.60">
    <property type="entry name" value="Homeodomain-like"/>
    <property type="match status" value="1"/>
</dbReference>
<dbReference type="InterPro" id="IPR027417">
    <property type="entry name" value="P-loop_NTPase"/>
</dbReference>
<feature type="domain" description="Sigma-54 factor interaction" evidence="5">
    <location>
        <begin position="141"/>
        <end position="344"/>
    </location>
</feature>
<keyword evidence="3" id="KW-0805">Transcription regulation</keyword>
<dbReference type="SUPFAM" id="SSF46689">
    <property type="entry name" value="Homeodomain-like"/>
    <property type="match status" value="1"/>
</dbReference>
<dbReference type="PROSITE" id="PS50112">
    <property type="entry name" value="PAS"/>
    <property type="match status" value="1"/>
</dbReference>
<dbReference type="RefSeq" id="WP_100796195.1">
    <property type="nucleotide sequence ID" value="NZ_JAEOAH010000024.1"/>
</dbReference>
<dbReference type="PRINTS" id="PR01590">
    <property type="entry name" value="HTHFIS"/>
</dbReference>
<keyword evidence="8" id="KW-1185">Reference proteome</keyword>
<evidence type="ECO:0000259" key="5">
    <source>
        <dbReference type="PROSITE" id="PS50045"/>
    </source>
</evidence>
<name>A0ABS1H9X1_9BACL</name>
<dbReference type="InterPro" id="IPR025662">
    <property type="entry name" value="Sigma_54_int_dom_ATP-bd_1"/>
</dbReference>
<reference evidence="7 8" key="1">
    <citation type="submission" date="2020-12" db="EMBL/GenBank/DDBJ databases">
        <title>YIM B01967 draft genome.</title>
        <authorList>
            <person name="Yan X."/>
        </authorList>
    </citation>
    <scope>NUCLEOTIDE SEQUENCE [LARGE SCALE GENOMIC DNA]</scope>
    <source>
        <strain evidence="7 8">YIM B01967</strain>
    </source>
</reference>
<evidence type="ECO:0000256" key="1">
    <source>
        <dbReference type="ARBA" id="ARBA00022741"/>
    </source>
</evidence>
<dbReference type="SMART" id="SM00091">
    <property type="entry name" value="PAS"/>
    <property type="match status" value="1"/>
</dbReference>
<sequence>MKRFDNDFSPFYRYATEHASVGIHAVNAQGQTIIYNEKMKDIEGLNLEDVTDRSILELFQFEHEESTLLHVLQTGEKVLNVKQTYWNHNGQEITTINDTFPVIENDELIGAIEFARDITTLEKLVYQPLRRYGEPITFSSITAVSAPMKVVIQTAEKASTARLPVLLIGESGTGKDLIAEGIHHNLAPTNQHFITIFCQRSDSSILDKLYESTHSLTNCTIFCERIEFLALALQEKLLQLLEDSQTKSHMFIASIGGDPIDLVASGQLLKELYYFFASVTINVPPLHARQEDIKPFVKDYLIRHRQRFSSNIQGLSSEVDELFHLYDWPGNLKELEILLDEIASMVTMEELITFEMLPLHFKWKVQAFRDSSHDASYFVVQNAKELLPLDEYLREAEEYYLQKALNMYQGNITKTANALGMSRQNLQYRIRKMKK</sequence>
<dbReference type="NCBIfam" id="TIGR00229">
    <property type="entry name" value="sensory_box"/>
    <property type="match status" value="1"/>
</dbReference>
<dbReference type="EMBL" id="JAEOAH010000024">
    <property type="protein sequence ID" value="MBK3496201.1"/>
    <property type="molecule type" value="Genomic_DNA"/>
</dbReference>
<protein>
    <submittedName>
        <fullName evidence="7">Sigma 54-interacting transcriptional regulator</fullName>
    </submittedName>
</protein>
<accession>A0ABS1H9X1</accession>
<keyword evidence="2" id="KW-0067">ATP-binding</keyword>
<dbReference type="Proteomes" id="UP000618943">
    <property type="component" value="Unassembled WGS sequence"/>
</dbReference>
<dbReference type="PROSITE" id="PS50045">
    <property type="entry name" value="SIGMA54_INTERACT_4"/>
    <property type="match status" value="1"/>
</dbReference>
<dbReference type="PANTHER" id="PTHR32071:SF74">
    <property type="entry name" value="TRANSCRIPTIONAL ACTIVATOR ROCR"/>
    <property type="match status" value="1"/>
</dbReference>
<dbReference type="InterPro" id="IPR009057">
    <property type="entry name" value="Homeodomain-like_sf"/>
</dbReference>
<dbReference type="Gene3D" id="3.30.450.20">
    <property type="entry name" value="PAS domain"/>
    <property type="match status" value="1"/>
</dbReference>
<evidence type="ECO:0000256" key="3">
    <source>
        <dbReference type="ARBA" id="ARBA00023015"/>
    </source>
</evidence>
<dbReference type="Gene3D" id="3.40.50.300">
    <property type="entry name" value="P-loop containing nucleotide triphosphate hydrolases"/>
    <property type="match status" value="1"/>
</dbReference>
<evidence type="ECO:0000256" key="2">
    <source>
        <dbReference type="ARBA" id="ARBA00022840"/>
    </source>
</evidence>
<evidence type="ECO:0000313" key="8">
    <source>
        <dbReference type="Proteomes" id="UP000618943"/>
    </source>
</evidence>
<dbReference type="Pfam" id="PF02954">
    <property type="entry name" value="HTH_8"/>
    <property type="match status" value="1"/>
</dbReference>
<dbReference type="Pfam" id="PF25601">
    <property type="entry name" value="AAA_lid_14"/>
    <property type="match status" value="1"/>
</dbReference>
<dbReference type="InterPro" id="IPR002078">
    <property type="entry name" value="Sigma_54_int"/>
</dbReference>
<keyword evidence="4" id="KW-0804">Transcription</keyword>
<dbReference type="InterPro" id="IPR013656">
    <property type="entry name" value="PAS_4"/>
</dbReference>
<feature type="domain" description="PAS" evidence="6">
    <location>
        <begin position="8"/>
        <end position="66"/>
    </location>
</feature>
<dbReference type="Pfam" id="PF08448">
    <property type="entry name" value="PAS_4"/>
    <property type="match status" value="1"/>
</dbReference>
<dbReference type="InterPro" id="IPR035965">
    <property type="entry name" value="PAS-like_dom_sf"/>
</dbReference>
<keyword evidence="1" id="KW-0547">Nucleotide-binding</keyword>
<dbReference type="CDD" id="cd00130">
    <property type="entry name" value="PAS"/>
    <property type="match status" value="1"/>
</dbReference>
<gene>
    <name evidence="7" type="ORF">JFL43_15290</name>
</gene>
<dbReference type="InterPro" id="IPR000014">
    <property type="entry name" value="PAS"/>
</dbReference>
<evidence type="ECO:0000313" key="7">
    <source>
        <dbReference type="EMBL" id="MBK3496201.1"/>
    </source>
</evidence>